<dbReference type="InterPro" id="IPR002018">
    <property type="entry name" value="CarbesteraseB"/>
</dbReference>
<gene>
    <name evidence="5" type="ORF">TSTA_023520</name>
</gene>
<dbReference type="PANTHER" id="PTHR43918">
    <property type="entry name" value="ACETYLCHOLINESTERASE"/>
    <property type="match status" value="1"/>
</dbReference>
<feature type="chain" id="PRO_5005124043" description="Carboxylic ester hydrolase" evidence="3">
    <location>
        <begin position="17"/>
        <end position="540"/>
    </location>
</feature>
<dbReference type="Pfam" id="PF00135">
    <property type="entry name" value="COesterase"/>
    <property type="match status" value="1"/>
</dbReference>
<dbReference type="OrthoDB" id="4214365at2759"/>
<dbReference type="InParanoid" id="B8M617"/>
<dbReference type="EC" id="3.1.1.-" evidence="3"/>
<feature type="domain" description="Carboxylesterase type B" evidence="4">
    <location>
        <begin position="25"/>
        <end position="531"/>
    </location>
</feature>
<keyword evidence="3" id="KW-0732">Signal</keyword>
<evidence type="ECO:0000313" key="5">
    <source>
        <dbReference type="EMBL" id="EED19017.1"/>
    </source>
</evidence>
<sequence length="540" mass="59165">MIRSIFLLSLLRGLLAHGFPAASSKPVVTLDYATYRGTRLNAGVDQYLGMCFAASPVGELRFRAPQDPPKMSGIQEATEFGPSCVGTNQNVTSSLSEDCLFVNVFTPSSASTTSKLPVWVYIQGGGYALNSNQNYNGTGVIENSEYGLVFVNFNYRVGALGFLASEQVRRNGDLNAGLLDQRKVLRWVQKYIVLFGGDPAHVVIHGASAGAGSVAHHLAAYNGQDEDLFIGAVPESTFWPTLRTVNDMKPQFSRFAHDAGCGDAADTMACLRSLDINKIQIANVVSAFPDGPSSPLPNWYFLPVIDGGLVSDQLSRAFQQGKIKRVPMIVGDDTDEGSFFAINATNELDISRFFKANYPNLNERQLQAINWAYPLMPAVAEHAEYFPSASAAYGESTFTCPGNLMAGSMAFYLGPNKVWNYRYNVRDPTLVVEGIGVPHTFETTAIFGYPYAENIDPDTYAPGGLNAAMVPLTMKYWISFVTTLSPNTSKLKNAPDWEPWGGIPARRLKLELNATTMEIVPESQRQRCELWWSLANTMQI</sequence>
<dbReference type="AlphaFoldDB" id="B8M617"/>
<dbReference type="VEuPathDB" id="FungiDB:TSTA_023520"/>
<keyword evidence="6" id="KW-1185">Reference proteome</keyword>
<comment type="similarity">
    <text evidence="1 3">Belongs to the type-B carboxylesterase/lipase family.</text>
</comment>
<dbReference type="Gene3D" id="3.40.50.1820">
    <property type="entry name" value="alpha/beta hydrolase"/>
    <property type="match status" value="1"/>
</dbReference>
<dbReference type="InterPro" id="IPR050654">
    <property type="entry name" value="AChE-related_enzymes"/>
</dbReference>
<organism evidence="5 6">
    <name type="scientific">Talaromyces stipitatus (strain ATCC 10500 / CBS 375.48 / QM 6759 / NRRL 1006)</name>
    <name type="common">Penicillium stipitatum</name>
    <dbReference type="NCBI Taxonomy" id="441959"/>
    <lineage>
        <taxon>Eukaryota</taxon>
        <taxon>Fungi</taxon>
        <taxon>Dikarya</taxon>
        <taxon>Ascomycota</taxon>
        <taxon>Pezizomycotina</taxon>
        <taxon>Eurotiomycetes</taxon>
        <taxon>Eurotiomycetidae</taxon>
        <taxon>Eurotiales</taxon>
        <taxon>Trichocomaceae</taxon>
        <taxon>Talaromyces</taxon>
        <taxon>Talaromyces sect. Talaromyces</taxon>
    </lineage>
</organism>
<dbReference type="Proteomes" id="UP000001745">
    <property type="component" value="Unassembled WGS sequence"/>
</dbReference>
<dbReference type="InterPro" id="IPR019826">
    <property type="entry name" value="Carboxylesterase_B_AS"/>
</dbReference>
<dbReference type="InterPro" id="IPR029058">
    <property type="entry name" value="AB_hydrolase_fold"/>
</dbReference>
<protein>
    <recommendedName>
        <fullName evidence="3">Carboxylic ester hydrolase</fullName>
        <ecNumber evidence="3">3.1.1.-</ecNumber>
    </recommendedName>
</protein>
<dbReference type="STRING" id="441959.B8M617"/>
<dbReference type="SUPFAM" id="SSF53474">
    <property type="entry name" value="alpha/beta-Hydrolases"/>
    <property type="match status" value="1"/>
</dbReference>
<evidence type="ECO:0000256" key="1">
    <source>
        <dbReference type="ARBA" id="ARBA00005964"/>
    </source>
</evidence>
<dbReference type="HOGENOM" id="CLU_006586_10_7_1"/>
<dbReference type="PROSITE" id="PS00941">
    <property type="entry name" value="CARBOXYLESTERASE_B_2"/>
    <property type="match status" value="1"/>
</dbReference>
<dbReference type="RefSeq" id="XP_002479451.1">
    <property type="nucleotide sequence ID" value="XM_002479406.1"/>
</dbReference>
<dbReference type="ESTHER" id="talsn-b8m617">
    <property type="family name" value="Fungal_carboxylesterase_lipase"/>
</dbReference>
<dbReference type="PROSITE" id="PS00122">
    <property type="entry name" value="CARBOXYLESTERASE_B_1"/>
    <property type="match status" value="1"/>
</dbReference>
<dbReference type="InterPro" id="IPR019819">
    <property type="entry name" value="Carboxylesterase_B_CS"/>
</dbReference>
<evidence type="ECO:0000313" key="6">
    <source>
        <dbReference type="Proteomes" id="UP000001745"/>
    </source>
</evidence>
<feature type="signal peptide" evidence="3">
    <location>
        <begin position="1"/>
        <end position="16"/>
    </location>
</feature>
<dbReference type="OMA" id="EWSKGGF"/>
<dbReference type="PhylomeDB" id="B8M617"/>
<proteinExistence type="inferred from homology"/>
<name>B8M617_TALSN</name>
<dbReference type="PANTHER" id="PTHR43918:SF4">
    <property type="entry name" value="CARBOXYLIC ESTER HYDROLASE"/>
    <property type="match status" value="1"/>
</dbReference>
<dbReference type="GeneID" id="8109534"/>
<evidence type="ECO:0000256" key="2">
    <source>
        <dbReference type="ARBA" id="ARBA00022801"/>
    </source>
</evidence>
<dbReference type="EMBL" id="EQ962654">
    <property type="protein sequence ID" value="EED19017.1"/>
    <property type="molecule type" value="Genomic_DNA"/>
</dbReference>
<dbReference type="GO" id="GO:0052689">
    <property type="term" value="F:carboxylic ester hydrolase activity"/>
    <property type="evidence" value="ECO:0007669"/>
    <property type="project" value="TreeGrafter"/>
</dbReference>
<dbReference type="eggNOG" id="KOG4389">
    <property type="taxonomic scope" value="Eukaryota"/>
</dbReference>
<accession>B8M617</accession>
<evidence type="ECO:0000259" key="4">
    <source>
        <dbReference type="Pfam" id="PF00135"/>
    </source>
</evidence>
<evidence type="ECO:0000256" key="3">
    <source>
        <dbReference type="RuleBase" id="RU361235"/>
    </source>
</evidence>
<keyword evidence="2 3" id="KW-0378">Hydrolase</keyword>
<reference evidence="6" key="1">
    <citation type="journal article" date="2015" name="Genome Announc.">
        <title>Genome sequence of the AIDS-associated pathogen Penicillium marneffei (ATCC18224) and its near taxonomic relative Talaromyces stipitatus (ATCC10500).</title>
        <authorList>
            <person name="Nierman W.C."/>
            <person name="Fedorova-Abrams N.D."/>
            <person name="Andrianopoulos A."/>
        </authorList>
    </citation>
    <scope>NUCLEOTIDE SEQUENCE [LARGE SCALE GENOMIC DNA]</scope>
    <source>
        <strain evidence="6">ATCC 10500 / CBS 375.48 / QM 6759 / NRRL 1006</strain>
    </source>
</reference>